<sequence length="57" mass="6767">MSALAPFVPTKLTEIFNKVADLCRLFYFKNIEIEKLLYRKSHKGVFLQFDAFFIHNL</sequence>
<proteinExistence type="predicted"/>
<dbReference type="Proteomes" id="UP000003503">
    <property type="component" value="Unassembled WGS sequence"/>
</dbReference>
<protein>
    <submittedName>
        <fullName evidence="1">FGGY family carhohydrate kinase</fullName>
    </submittedName>
</protein>
<evidence type="ECO:0000313" key="1">
    <source>
        <dbReference type="EMBL" id="EGF15637.1"/>
    </source>
</evidence>
<dbReference type="GO" id="GO:0016301">
    <property type="term" value="F:kinase activity"/>
    <property type="evidence" value="ECO:0007669"/>
    <property type="project" value="UniProtKB-KW"/>
</dbReference>
<gene>
    <name evidence="1" type="ORF">HMPREF9083_0328</name>
</gene>
<keyword evidence="2" id="KW-1185">Reference proteome</keyword>
<accession>F2BVW1</accession>
<comment type="caution">
    <text evidence="1">The sequence shown here is derived from an EMBL/GenBank/DDBJ whole genome shotgun (WGS) entry which is preliminary data.</text>
</comment>
<organism evidence="1 2">
    <name type="scientific">Dialister micraerophilus DSM 19965</name>
    <dbReference type="NCBI Taxonomy" id="888062"/>
    <lineage>
        <taxon>Bacteria</taxon>
        <taxon>Bacillati</taxon>
        <taxon>Bacillota</taxon>
        <taxon>Negativicutes</taxon>
        <taxon>Veillonellales</taxon>
        <taxon>Veillonellaceae</taxon>
        <taxon>Dialister</taxon>
    </lineage>
</organism>
<dbReference type="EMBL" id="AFBB01000006">
    <property type="protein sequence ID" value="EGF15637.1"/>
    <property type="molecule type" value="Genomic_DNA"/>
</dbReference>
<keyword evidence="1" id="KW-0418">Kinase</keyword>
<name>F2BVW1_9FIRM</name>
<evidence type="ECO:0000313" key="2">
    <source>
        <dbReference type="Proteomes" id="UP000003503"/>
    </source>
</evidence>
<dbReference type="AlphaFoldDB" id="F2BVW1"/>
<reference evidence="1 2" key="1">
    <citation type="submission" date="2011-02" db="EMBL/GenBank/DDBJ databases">
        <authorList>
            <person name="Muzny D."/>
            <person name="Qin X."/>
            <person name="Deng J."/>
            <person name="Jiang H."/>
            <person name="Liu Y."/>
            <person name="Qu J."/>
            <person name="Song X.-Z."/>
            <person name="Zhang L."/>
            <person name="Thornton R."/>
            <person name="Coyle M."/>
            <person name="Francisco L."/>
            <person name="Jackson L."/>
            <person name="Javaid M."/>
            <person name="Korchina V."/>
            <person name="Kovar C."/>
            <person name="Mata R."/>
            <person name="Mathew T."/>
            <person name="Ngo R."/>
            <person name="Nguyen L."/>
            <person name="Nguyen N."/>
            <person name="Okwuonu G."/>
            <person name="Ongeri F."/>
            <person name="Pham C."/>
            <person name="Simmons D."/>
            <person name="Wilczek-Boney K."/>
            <person name="Hale W."/>
            <person name="Jakkamsetti A."/>
            <person name="Pham P."/>
            <person name="Ruth R."/>
            <person name="San Lucas F."/>
            <person name="Warren J."/>
            <person name="Zhang J."/>
            <person name="Zhao Z."/>
            <person name="Zhou C."/>
            <person name="Zhu D."/>
            <person name="Lee S."/>
            <person name="Bess C."/>
            <person name="Blankenburg K."/>
            <person name="Forbes L."/>
            <person name="Fu Q."/>
            <person name="Gubbala S."/>
            <person name="Hirani K."/>
            <person name="Jayaseelan J.C."/>
            <person name="Lara F."/>
            <person name="Munidasa M."/>
            <person name="Palculict T."/>
            <person name="Patil S."/>
            <person name="Pu L.-L."/>
            <person name="Saada N."/>
            <person name="Tang L."/>
            <person name="Weissenberger G."/>
            <person name="Zhu Y."/>
            <person name="Hemphill L."/>
            <person name="Shang Y."/>
            <person name="Youmans B."/>
            <person name="Ayvaz T."/>
            <person name="Ross M."/>
            <person name="Santibanez J."/>
            <person name="Aqrawi P."/>
            <person name="Gross S."/>
            <person name="Joshi V."/>
            <person name="Fowler G."/>
            <person name="Nazareth L."/>
            <person name="Reid J."/>
            <person name="Worley K."/>
            <person name="Petrosino J."/>
            <person name="Highlander S."/>
            <person name="Gibbs R."/>
        </authorList>
    </citation>
    <scope>NUCLEOTIDE SEQUENCE [LARGE SCALE GENOMIC DNA]</scope>
    <source>
        <strain evidence="1 2">DSM 19965</strain>
    </source>
</reference>
<dbReference type="HOGENOM" id="CLU_2989343_0_0_9"/>
<keyword evidence="1" id="KW-0808">Transferase</keyword>